<dbReference type="InterPro" id="IPR044688">
    <property type="entry name" value="SCI-1-like"/>
</dbReference>
<evidence type="ECO:0000313" key="3">
    <source>
        <dbReference type="Proteomes" id="UP000275772"/>
    </source>
</evidence>
<feature type="compositionally biased region" description="Polar residues" evidence="1">
    <location>
        <begin position="121"/>
        <end position="134"/>
    </location>
</feature>
<feature type="compositionally biased region" description="Basic and acidic residues" evidence="1">
    <location>
        <begin position="135"/>
        <end position="147"/>
    </location>
</feature>
<organism evidence="2 3">
    <name type="scientific">Blumeria hordei</name>
    <name type="common">Barley powdery mildew</name>
    <name type="synonym">Blumeria graminis f. sp. hordei</name>
    <dbReference type="NCBI Taxonomy" id="2867405"/>
    <lineage>
        <taxon>Eukaryota</taxon>
        <taxon>Fungi</taxon>
        <taxon>Dikarya</taxon>
        <taxon>Ascomycota</taxon>
        <taxon>Pezizomycotina</taxon>
        <taxon>Leotiomycetes</taxon>
        <taxon>Erysiphales</taxon>
        <taxon>Erysiphaceae</taxon>
        <taxon>Blumeria</taxon>
    </lineage>
</organism>
<feature type="region of interest" description="Disordered" evidence="1">
    <location>
        <begin position="208"/>
        <end position="237"/>
    </location>
</feature>
<evidence type="ECO:0000313" key="2">
    <source>
        <dbReference type="EMBL" id="SZE99721.1"/>
    </source>
</evidence>
<proteinExistence type="predicted"/>
<accession>A0A383UJH0</accession>
<protein>
    <recommendedName>
        <fullName evidence="4">RNA helicase HEL117</fullName>
    </recommendedName>
</protein>
<dbReference type="PANTHER" id="PTHR34117:SF1">
    <property type="entry name" value="STYLE CELL-CYCLE INHIBITOR 1"/>
    <property type="match status" value="1"/>
</dbReference>
<dbReference type="Proteomes" id="UP000275772">
    <property type="component" value="Unassembled WGS sequence"/>
</dbReference>
<reference evidence="2 3" key="1">
    <citation type="submission" date="2017-11" db="EMBL/GenBank/DDBJ databases">
        <authorList>
            <person name="Kracher B."/>
        </authorList>
    </citation>
    <scope>NUCLEOTIDE SEQUENCE [LARGE SCALE GENOMIC DNA]</scope>
    <source>
        <strain evidence="2 3">RACE1</strain>
    </source>
</reference>
<gene>
    <name evidence="2" type="ORF">BLGHR1_10452</name>
</gene>
<dbReference type="PANTHER" id="PTHR34117">
    <property type="entry name" value="STYLE CELL-CYCLE INHIBITOR 1"/>
    <property type="match status" value="1"/>
</dbReference>
<evidence type="ECO:0008006" key="4">
    <source>
        <dbReference type="Google" id="ProtNLM"/>
    </source>
</evidence>
<dbReference type="EMBL" id="UNSH01000002">
    <property type="protein sequence ID" value="SZE99721.1"/>
    <property type="molecule type" value="Genomic_DNA"/>
</dbReference>
<dbReference type="VEuPathDB" id="FungiDB:BLGHR1_10452"/>
<feature type="region of interest" description="Disordered" evidence="1">
    <location>
        <begin position="121"/>
        <end position="194"/>
    </location>
</feature>
<name>A0A383UJH0_BLUHO</name>
<evidence type="ECO:0000256" key="1">
    <source>
        <dbReference type="SAM" id="MobiDB-lite"/>
    </source>
</evidence>
<feature type="compositionally biased region" description="Basic and acidic residues" evidence="1">
    <location>
        <begin position="208"/>
        <end position="223"/>
    </location>
</feature>
<sequence>MGDDGRRVRNTRSLSPCRTHTYHRQDRSPRTLSSKPKQIVGSATTDVLTRPFNARELSRRDYQDFKPIFALYLDIQKGIALETLGQIEVKGRWKSFLGKWNRGELSEGWYDPATLQRACEASSTLATQETSEQNDVSRENYGHDSCGKAKSTGKHNDDSDSDSSIGPRLPGHEPRKLGRRSGPSIPRQSDLEYQREMNLIDASVRRDEHKLTRKLTQRERNADLDELVPRAPPGTRERQLEKKKDLNEKLKSFRERSPGAVEVPEAELMGCVDGVESFKKEKQEFERKKNERELRKEENLRARMAEREERLQQYRAKEESTMAMLKALAKQRFG</sequence>
<dbReference type="AlphaFoldDB" id="A0A383UJH0"/>
<feature type="region of interest" description="Disordered" evidence="1">
    <location>
        <begin position="1"/>
        <end position="37"/>
    </location>
</feature>